<comment type="catalytic activity">
    <reaction evidence="5">
        <text>a 5'-end triphospho-ribonucleoside in mRNA + H2O = a 5'-end diphospho-ribonucleoside in mRNA + phosphate + H(+)</text>
        <dbReference type="Rhea" id="RHEA:67004"/>
        <dbReference type="Rhea" id="RHEA-COMP:17164"/>
        <dbReference type="Rhea" id="RHEA-COMP:17165"/>
        <dbReference type="ChEBI" id="CHEBI:15377"/>
        <dbReference type="ChEBI" id="CHEBI:15378"/>
        <dbReference type="ChEBI" id="CHEBI:43474"/>
        <dbReference type="ChEBI" id="CHEBI:167616"/>
        <dbReference type="ChEBI" id="CHEBI:167618"/>
        <dbReference type="EC" id="3.6.1.74"/>
    </reaction>
    <physiologicalReaction direction="left-to-right" evidence="5">
        <dbReference type="Rhea" id="RHEA:67005"/>
    </physiologicalReaction>
</comment>
<feature type="compositionally biased region" description="Polar residues" evidence="6">
    <location>
        <begin position="36"/>
        <end position="49"/>
    </location>
</feature>
<keyword evidence="1" id="KW-0507">mRNA processing</keyword>
<dbReference type="InterPro" id="IPR012340">
    <property type="entry name" value="NA-bd_OB-fold"/>
</dbReference>
<dbReference type="SUPFAM" id="SSF50249">
    <property type="entry name" value="Nucleic acid-binding proteins"/>
    <property type="match status" value="1"/>
</dbReference>
<dbReference type="EMBL" id="BLQM01000360">
    <property type="protein sequence ID" value="GMH85519.1"/>
    <property type="molecule type" value="Genomic_DNA"/>
</dbReference>
<accession>A0A9W7ELU6</accession>
<dbReference type="SUPFAM" id="SSF56091">
    <property type="entry name" value="DNA ligase/mRNA capping enzyme, catalytic domain"/>
    <property type="match status" value="1"/>
</dbReference>
<dbReference type="GO" id="GO:0005524">
    <property type="term" value="F:ATP binding"/>
    <property type="evidence" value="ECO:0007669"/>
    <property type="project" value="InterPro"/>
</dbReference>
<keyword evidence="7" id="KW-0732">Signal</keyword>
<dbReference type="GO" id="GO:0004484">
    <property type="term" value="F:mRNA guanylyltransferase activity"/>
    <property type="evidence" value="ECO:0007669"/>
    <property type="project" value="UniProtKB-EC"/>
</dbReference>
<evidence type="ECO:0000259" key="9">
    <source>
        <dbReference type="Pfam" id="PF02940"/>
    </source>
</evidence>
<dbReference type="Gene3D" id="3.30.470.30">
    <property type="entry name" value="DNA ligase/mRNA capping enzyme"/>
    <property type="match status" value="1"/>
</dbReference>
<evidence type="ECO:0000256" key="5">
    <source>
        <dbReference type="ARBA" id="ARBA00047740"/>
    </source>
</evidence>
<comment type="caution">
    <text evidence="10">The sequence shown here is derived from an EMBL/GenBank/DDBJ whole genome shotgun (WGS) entry which is preliminary data.</text>
</comment>
<feature type="domain" description="mRNA capping enzyme adenylation" evidence="8">
    <location>
        <begin position="397"/>
        <end position="608"/>
    </location>
</feature>
<dbReference type="GO" id="GO:0140818">
    <property type="term" value="F:mRNA 5'-triphosphate monophosphatase activity"/>
    <property type="evidence" value="ECO:0007669"/>
    <property type="project" value="UniProtKB-EC"/>
</dbReference>
<dbReference type="EC" id="3.6.1.74" evidence="3"/>
<feature type="chain" id="PRO_5040729088" description="mRNA 5'-phosphatase" evidence="7">
    <location>
        <begin position="23"/>
        <end position="799"/>
    </location>
</feature>
<evidence type="ECO:0000313" key="11">
    <source>
        <dbReference type="Proteomes" id="UP001162640"/>
    </source>
</evidence>
<dbReference type="Pfam" id="PF01331">
    <property type="entry name" value="mRNA_cap_enzyme"/>
    <property type="match status" value="1"/>
</dbReference>
<evidence type="ECO:0000313" key="10">
    <source>
        <dbReference type="EMBL" id="GMH85519.1"/>
    </source>
</evidence>
<evidence type="ECO:0000256" key="3">
    <source>
        <dbReference type="ARBA" id="ARBA00035028"/>
    </source>
</evidence>
<evidence type="ECO:0000256" key="6">
    <source>
        <dbReference type="SAM" id="MobiDB-lite"/>
    </source>
</evidence>
<protein>
    <recommendedName>
        <fullName evidence="3">mRNA 5'-phosphatase</fullName>
        <ecNumber evidence="3">3.6.1.74</ecNumber>
    </recommendedName>
</protein>
<dbReference type="PANTHER" id="PTHR10367">
    <property type="entry name" value="MRNA-CAPPING ENZYME"/>
    <property type="match status" value="1"/>
</dbReference>
<gene>
    <name evidence="10" type="ORF">TL16_g10256</name>
</gene>
<evidence type="ECO:0000256" key="2">
    <source>
        <dbReference type="ARBA" id="ARBA00022801"/>
    </source>
</evidence>
<comment type="catalytic activity">
    <reaction evidence="4">
        <text>a 5'-end diphospho-ribonucleoside in mRNA + GTP + H(+) = a 5'-end (5'-triphosphoguanosine)-ribonucleoside in mRNA + diphosphate</text>
        <dbReference type="Rhea" id="RHEA:67012"/>
        <dbReference type="Rhea" id="RHEA-COMP:17165"/>
        <dbReference type="Rhea" id="RHEA-COMP:17166"/>
        <dbReference type="ChEBI" id="CHEBI:15378"/>
        <dbReference type="ChEBI" id="CHEBI:33019"/>
        <dbReference type="ChEBI" id="CHEBI:37565"/>
        <dbReference type="ChEBI" id="CHEBI:167616"/>
        <dbReference type="ChEBI" id="CHEBI:167617"/>
        <dbReference type="EC" id="2.7.7.50"/>
    </reaction>
    <physiologicalReaction direction="left-to-right" evidence="4">
        <dbReference type="Rhea" id="RHEA:67013"/>
    </physiologicalReaction>
</comment>
<dbReference type="Gene3D" id="3.20.100.10">
    <property type="entry name" value="mRNA triphosphatase Cet1-like"/>
    <property type="match status" value="1"/>
</dbReference>
<reference evidence="11" key="1">
    <citation type="journal article" date="2023" name="Commun. Biol.">
        <title>Genome analysis of Parmales, the sister group of diatoms, reveals the evolutionary specialization of diatoms from phago-mixotrophs to photoautotrophs.</title>
        <authorList>
            <person name="Ban H."/>
            <person name="Sato S."/>
            <person name="Yoshikawa S."/>
            <person name="Yamada K."/>
            <person name="Nakamura Y."/>
            <person name="Ichinomiya M."/>
            <person name="Sato N."/>
            <person name="Blanc-Mathieu R."/>
            <person name="Endo H."/>
            <person name="Kuwata A."/>
            <person name="Ogata H."/>
        </authorList>
    </citation>
    <scope>NUCLEOTIDE SEQUENCE [LARGE SCALE GENOMIC DNA]</scope>
</reference>
<feature type="region of interest" description="Disordered" evidence="6">
    <location>
        <begin position="22"/>
        <end position="49"/>
    </location>
</feature>
<evidence type="ECO:0000259" key="8">
    <source>
        <dbReference type="Pfam" id="PF01331"/>
    </source>
</evidence>
<dbReference type="Gene3D" id="2.40.50.140">
    <property type="entry name" value="Nucleic acid-binding proteins"/>
    <property type="match status" value="1"/>
</dbReference>
<dbReference type="InterPro" id="IPR004206">
    <property type="entry name" value="mRNA_triPase_Cet1"/>
</dbReference>
<name>A0A9W7ELU6_9STRA</name>
<dbReference type="CDD" id="cd07895">
    <property type="entry name" value="Adenylation_mRNA_capping"/>
    <property type="match status" value="1"/>
</dbReference>
<dbReference type="InterPro" id="IPR001339">
    <property type="entry name" value="mRNA_cap_enzyme_adenylation"/>
</dbReference>
<dbReference type="PANTHER" id="PTHR10367:SF17">
    <property type="entry name" value="MRNA-CAPPING ENZYME"/>
    <property type="match status" value="1"/>
</dbReference>
<feature type="signal peptide" evidence="7">
    <location>
        <begin position="1"/>
        <end position="22"/>
    </location>
</feature>
<organism evidence="10 11">
    <name type="scientific">Triparma laevis f. inornata</name>
    <dbReference type="NCBI Taxonomy" id="1714386"/>
    <lineage>
        <taxon>Eukaryota</taxon>
        <taxon>Sar</taxon>
        <taxon>Stramenopiles</taxon>
        <taxon>Ochrophyta</taxon>
        <taxon>Bolidophyceae</taxon>
        <taxon>Parmales</taxon>
        <taxon>Triparmaceae</taxon>
        <taxon>Triparma</taxon>
    </lineage>
</organism>
<evidence type="ECO:0000256" key="7">
    <source>
        <dbReference type="SAM" id="SignalP"/>
    </source>
</evidence>
<dbReference type="InterPro" id="IPR033469">
    <property type="entry name" value="CYTH-like_dom_sf"/>
</dbReference>
<feature type="region of interest" description="Disordered" evidence="6">
    <location>
        <begin position="778"/>
        <end position="799"/>
    </location>
</feature>
<feature type="domain" description="mRNA triphosphatase Cet1-like" evidence="9">
    <location>
        <begin position="66"/>
        <end position="299"/>
    </location>
</feature>
<dbReference type="InterPro" id="IPR051029">
    <property type="entry name" value="mRNA_Capping_Enz/RNA_Phosphat"/>
</dbReference>
<dbReference type="GO" id="GO:0004651">
    <property type="term" value="F:polynucleotide 5'-phosphatase activity"/>
    <property type="evidence" value="ECO:0007669"/>
    <property type="project" value="InterPro"/>
</dbReference>
<dbReference type="SUPFAM" id="SSF55154">
    <property type="entry name" value="CYTH-like phosphatases"/>
    <property type="match status" value="1"/>
</dbReference>
<dbReference type="GO" id="GO:0006370">
    <property type="term" value="P:7-methylguanosine mRNA capping"/>
    <property type="evidence" value="ECO:0007669"/>
    <property type="project" value="InterPro"/>
</dbReference>
<keyword evidence="2" id="KW-0378">Hydrolase</keyword>
<dbReference type="AlphaFoldDB" id="A0A9W7ELU6"/>
<sequence>MLRLLLSLRVLMPKFTLSSAMAKSSNFDSQTKKSSADQTRGSNAPYATNSGDPTKFISMFLSNARQQIKSLPPATQPTCEIECRLGILQQPQGHPRRLLSNVAVNIDKSSYQMNQLVNGNFVTNPNLPNSNFVAGVTRSHYSSVSGAGVSDFSALSSSFGIKRSKKGVRGQLLEDAYEETVYYSDKGQEPQYQGARYVTRAGAPNTLELKTRRYGFDIAVPASCYDLRLSMSSEEQAQGPCPPTPPKKVLKRRLKKRRSYDRADGRFAWRIDVTEVFTLDDGGAMGGTDETTHEVEVEMLPEWTAQLLEKEGEELEELIKLLSKQLYWCIQNLAPTESDLEVGDFLDKEERDKGLVSLARRQCQAVESFGNSRDPHSTFTPYTSASDNMKNFIGCMPVSFQRHNFDTVCTGDYYVSEKTDGVRYLLAFVEDQGGAKKAVLLDRKMDGWRPKEGAEGGEPALAKLAQHIAPGTVLDGEVVINRRQKRPIFIIFDVLCSGNNCLAKLPFQERLRHLQDASFVTPQGGTTKFQVIDGKLGSKDNACVPMPLIRKMFQRGKDVDELLNNIVEDKGLRMFCSGENHQHLTDGIIFQPNLKYIFGRDDNLLKWKVRRSDRTRTKPREERSDELIYHSRYSNHSILARSGYLDTATIDVRVDKEPKGYKFTVDAGDGHQVDMSQYIKLPAQEIMRMEADRNCAKNCHVAEVGFNPATGEWYYKMMRTDKSKSNFIATVMGTLLEVAEGITTNEIRIRMMGNEAAKEYDANIKKLEGELLRAARRVGGGEGGATTTTTSSNKKRKLS</sequence>
<proteinExistence type="predicted"/>
<dbReference type="Pfam" id="PF02940">
    <property type="entry name" value="mRNA_triPase"/>
    <property type="match status" value="1"/>
</dbReference>
<evidence type="ECO:0000256" key="4">
    <source>
        <dbReference type="ARBA" id="ARBA00044624"/>
    </source>
</evidence>
<dbReference type="InterPro" id="IPR037009">
    <property type="entry name" value="mRNA_triPase_Cet1_sf"/>
</dbReference>
<evidence type="ECO:0000256" key="1">
    <source>
        <dbReference type="ARBA" id="ARBA00022664"/>
    </source>
</evidence>
<dbReference type="Proteomes" id="UP001162640">
    <property type="component" value="Unassembled WGS sequence"/>
</dbReference>